<dbReference type="InterPro" id="IPR036397">
    <property type="entry name" value="RNaseH_sf"/>
</dbReference>
<comment type="caution">
    <text evidence="2">The sequence shown here is derived from an EMBL/GenBank/DDBJ whole genome shotgun (WGS) entry which is preliminary data.</text>
</comment>
<dbReference type="Pfam" id="PF13358">
    <property type="entry name" value="DDE_3"/>
    <property type="match status" value="1"/>
</dbReference>
<evidence type="ECO:0000259" key="1">
    <source>
        <dbReference type="Pfam" id="PF13358"/>
    </source>
</evidence>
<gene>
    <name evidence="2" type="ORF">N476_24595</name>
</gene>
<dbReference type="Gene3D" id="3.30.420.10">
    <property type="entry name" value="Ribonuclease H-like superfamily/Ribonuclease H"/>
    <property type="match status" value="1"/>
</dbReference>
<dbReference type="PATRIC" id="fig|1365251.3.peg.4591"/>
<organism evidence="2 3">
    <name type="scientific">Pseudoalteromonas luteoviolacea H33</name>
    <dbReference type="NCBI Taxonomy" id="1365251"/>
    <lineage>
        <taxon>Bacteria</taxon>
        <taxon>Pseudomonadati</taxon>
        <taxon>Pseudomonadota</taxon>
        <taxon>Gammaproteobacteria</taxon>
        <taxon>Alteromonadales</taxon>
        <taxon>Pseudoalteromonadaceae</taxon>
        <taxon>Pseudoalteromonas</taxon>
    </lineage>
</organism>
<dbReference type="Proteomes" id="UP000076503">
    <property type="component" value="Unassembled WGS sequence"/>
</dbReference>
<reference evidence="2 3" key="1">
    <citation type="submission" date="2013-07" db="EMBL/GenBank/DDBJ databases">
        <title>Comparative Genomic and Metabolomic Analysis of Twelve Strains of Pseudoalteromonas luteoviolacea.</title>
        <authorList>
            <person name="Vynne N.G."/>
            <person name="Mansson M."/>
            <person name="Gram L."/>
        </authorList>
    </citation>
    <scope>NUCLEOTIDE SEQUENCE [LARGE SCALE GENOMIC DNA]</scope>
    <source>
        <strain evidence="2 3">H33</strain>
    </source>
</reference>
<name>A0A167B272_9GAMM</name>
<evidence type="ECO:0000313" key="3">
    <source>
        <dbReference type="Proteomes" id="UP000076503"/>
    </source>
</evidence>
<proteinExistence type="predicted"/>
<dbReference type="InterPro" id="IPR047655">
    <property type="entry name" value="Transpos_IS630-like"/>
</dbReference>
<protein>
    <recommendedName>
        <fullName evidence="1">Tc1-like transposase DDE domain-containing protein</fullName>
    </recommendedName>
</protein>
<dbReference type="OrthoDB" id="129174at2"/>
<feature type="domain" description="Tc1-like transposase DDE" evidence="1">
    <location>
        <begin position="5"/>
        <end position="125"/>
    </location>
</feature>
<evidence type="ECO:0000313" key="2">
    <source>
        <dbReference type="EMBL" id="KZN46077.1"/>
    </source>
</evidence>
<sequence length="160" mass="18308">GQQNPTTRIWAKTGTRPRIVKQQQFEYGYLFGAVCPATGQTEALVSPFVNKEAMTQHMRQISQATPIGRHAVVIIDGAGWHTHDTASEFSNLTLIKLPPYSPELNPIEQVWSWIRQHCLSNRIFSGYVEIVDEVSKAWNQFISIPERVKKMCSREWIKLI</sequence>
<feature type="non-terminal residue" evidence="2">
    <location>
        <position position="1"/>
    </location>
</feature>
<dbReference type="RefSeq" id="WP_063363767.1">
    <property type="nucleotide sequence ID" value="NZ_AUXZ01000120.1"/>
</dbReference>
<accession>A0A167B272</accession>
<dbReference type="InterPro" id="IPR038717">
    <property type="entry name" value="Tc1-like_DDE_dom"/>
</dbReference>
<dbReference type="EMBL" id="AUXZ01000120">
    <property type="protein sequence ID" value="KZN46077.1"/>
    <property type="molecule type" value="Genomic_DNA"/>
</dbReference>
<dbReference type="AlphaFoldDB" id="A0A167B272"/>
<dbReference type="GO" id="GO:0003676">
    <property type="term" value="F:nucleic acid binding"/>
    <property type="evidence" value="ECO:0007669"/>
    <property type="project" value="InterPro"/>
</dbReference>
<dbReference type="NCBIfam" id="NF033545">
    <property type="entry name" value="transpos_IS630"/>
    <property type="match status" value="1"/>
</dbReference>